<comment type="similarity">
    <text evidence="1">Belongs to the OBAP family.</text>
</comment>
<evidence type="ECO:0000313" key="3">
    <source>
        <dbReference type="Proteomes" id="UP001497512"/>
    </source>
</evidence>
<dbReference type="Pfam" id="PF06884">
    <property type="entry name" value="DUF1264"/>
    <property type="match status" value="1"/>
</dbReference>
<proteinExistence type="inferred from homology"/>
<gene>
    <name evidence="2" type="ORF">CSSPTR1EN2_LOCUS2837</name>
</gene>
<sequence>MDVTAGPAAAAVVRGVAPLPREPTQTSTMLVEKAAAVLQSFKPINRIHCHLCAFHFYAYDMSRQVEAHHYCTHYNQDMRQCVIFDSPEADARLIGVEYIISEKLFDTLFDEEKKLWHSHDYEVKGGILFMPRVPKALEQKELEEIAKTYGKVFHFWHFDKGDTLPIGPPQLMMAITADGQLNPELAADVERRFKVSFKENAKYRKDIQGPDKGVHPLANYWRTGKGLAPVLREVDIA</sequence>
<dbReference type="Proteomes" id="UP001497512">
    <property type="component" value="Chromosome 10"/>
</dbReference>
<name>A0ABP0TIZ7_9BRYO</name>
<dbReference type="InterPro" id="IPR010686">
    <property type="entry name" value="OBAP-like"/>
</dbReference>
<evidence type="ECO:0008006" key="4">
    <source>
        <dbReference type="Google" id="ProtNLM"/>
    </source>
</evidence>
<protein>
    <recommendedName>
        <fullName evidence="4">Oil body-associated protein 1A</fullName>
    </recommendedName>
</protein>
<dbReference type="PANTHER" id="PTHR31360">
    <property type="match status" value="1"/>
</dbReference>
<organism evidence="2 3">
    <name type="scientific">Sphagnum troendelagicum</name>
    <dbReference type="NCBI Taxonomy" id="128251"/>
    <lineage>
        <taxon>Eukaryota</taxon>
        <taxon>Viridiplantae</taxon>
        <taxon>Streptophyta</taxon>
        <taxon>Embryophyta</taxon>
        <taxon>Bryophyta</taxon>
        <taxon>Sphagnophytina</taxon>
        <taxon>Sphagnopsida</taxon>
        <taxon>Sphagnales</taxon>
        <taxon>Sphagnaceae</taxon>
        <taxon>Sphagnum</taxon>
    </lineage>
</organism>
<reference evidence="2" key="1">
    <citation type="submission" date="2024-02" db="EMBL/GenBank/DDBJ databases">
        <authorList>
            <consortium name="ELIXIR-Norway"/>
            <consortium name="Elixir Norway"/>
        </authorList>
    </citation>
    <scope>NUCLEOTIDE SEQUENCE</scope>
</reference>
<dbReference type="PANTHER" id="PTHR31360:SF0">
    <property type="entry name" value="OIL BODY-ASSOCIATED PROTEIN 1B"/>
    <property type="match status" value="1"/>
</dbReference>
<keyword evidence="3" id="KW-1185">Reference proteome</keyword>
<evidence type="ECO:0000313" key="2">
    <source>
        <dbReference type="EMBL" id="CAK9195063.1"/>
    </source>
</evidence>
<accession>A0ABP0TIZ7</accession>
<dbReference type="EMBL" id="OZ019902">
    <property type="protein sequence ID" value="CAK9195063.1"/>
    <property type="molecule type" value="Genomic_DNA"/>
</dbReference>
<evidence type="ECO:0000256" key="1">
    <source>
        <dbReference type="ARBA" id="ARBA00009740"/>
    </source>
</evidence>